<dbReference type="AlphaFoldDB" id="A0A7D3XM94"/>
<evidence type="ECO:0000313" key="10">
    <source>
        <dbReference type="Proteomes" id="UP000500961"/>
    </source>
</evidence>
<organism evidence="9 10">
    <name type="scientific">Tenuifilum thalassicum</name>
    <dbReference type="NCBI Taxonomy" id="2590900"/>
    <lineage>
        <taxon>Bacteria</taxon>
        <taxon>Pseudomonadati</taxon>
        <taxon>Bacteroidota</taxon>
        <taxon>Bacteroidia</taxon>
        <taxon>Bacteroidales</taxon>
        <taxon>Tenuifilaceae</taxon>
        <taxon>Tenuifilum</taxon>
    </lineage>
</organism>
<proteinExistence type="predicted"/>
<evidence type="ECO:0000256" key="3">
    <source>
        <dbReference type="ARBA" id="ARBA00022692"/>
    </source>
</evidence>
<keyword evidence="10" id="KW-1185">Reference proteome</keyword>
<evidence type="ECO:0000256" key="7">
    <source>
        <dbReference type="SAM" id="Phobius"/>
    </source>
</evidence>
<keyword evidence="2" id="KW-1003">Cell membrane</keyword>
<dbReference type="Pfam" id="PF02706">
    <property type="entry name" value="Wzz"/>
    <property type="match status" value="1"/>
</dbReference>
<keyword evidence="5 7" id="KW-0472">Membrane</keyword>
<feature type="transmembrane region" description="Helical" evidence="7">
    <location>
        <begin position="305"/>
        <end position="326"/>
    </location>
</feature>
<gene>
    <name evidence="9" type="ORF">FHG85_12400</name>
</gene>
<protein>
    <recommendedName>
        <fullName evidence="8">Polysaccharide chain length determinant N-terminal domain-containing protein</fullName>
    </recommendedName>
</protein>
<dbReference type="KEGG" id="ttz:FHG85_12400"/>
<dbReference type="GO" id="GO:0004713">
    <property type="term" value="F:protein tyrosine kinase activity"/>
    <property type="evidence" value="ECO:0007669"/>
    <property type="project" value="TreeGrafter"/>
</dbReference>
<sequence>MSNSDVNLETSMQSIMKTIWNGRRVLFVVGVLAFVLSLIASLLIKPQFKSVATIFPPVSNQVSKELTTVNIQEGLTTFGETQEMEQFLQVLNSRSLKDLVINKLNLCKHWDIDTNQESVKFKTYNKFDSYIKIKPTRYQSINVEVMDTDPAFAALIANTVVDFSDSLMRSIKAQVAQNALKVLEEQYQIMESEMKMLEDSLAVVVSNGVIDPEYQSKVFYKNFISALYSNDRNKLKILNNELKRFGNGTSKHVRYSAEINNLAEHLNLLRQNILVARIEASQKIPTQFIIDRADVPDKKAYPKRLLIVATSTLSALLFAIFFMLLAEYIKKLKNLG</sequence>
<keyword evidence="4 7" id="KW-1133">Transmembrane helix</keyword>
<dbReference type="InterPro" id="IPR050445">
    <property type="entry name" value="Bact_polysacc_biosynth/exp"/>
</dbReference>
<dbReference type="GO" id="GO:0005886">
    <property type="term" value="C:plasma membrane"/>
    <property type="evidence" value="ECO:0007669"/>
    <property type="project" value="UniProtKB-SubCell"/>
</dbReference>
<keyword evidence="6" id="KW-0175">Coiled coil</keyword>
<evidence type="ECO:0000256" key="1">
    <source>
        <dbReference type="ARBA" id="ARBA00004651"/>
    </source>
</evidence>
<feature type="transmembrane region" description="Helical" evidence="7">
    <location>
        <begin position="25"/>
        <end position="44"/>
    </location>
</feature>
<dbReference type="EMBL" id="CP041345">
    <property type="protein sequence ID" value="QKG81030.1"/>
    <property type="molecule type" value="Genomic_DNA"/>
</dbReference>
<evidence type="ECO:0000256" key="4">
    <source>
        <dbReference type="ARBA" id="ARBA00022989"/>
    </source>
</evidence>
<dbReference type="Proteomes" id="UP000500961">
    <property type="component" value="Chromosome"/>
</dbReference>
<evidence type="ECO:0000259" key="8">
    <source>
        <dbReference type="Pfam" id="PF02706"/>
    </source>
</evidence>
<evidence type="ECO:0000313" key="9">
    <source>
        <dbReference type="EMBL" id="QKG81030.1"/>
    </source>
</evidence>
<dbReference type="PANTHER" id="PTHR32309:SF13">
    <property type="entry name" value="FERRIC ENTEROBACTIN TRANSPORT PROTEIN FEPE"/>
    <property type="match status" value="1"/>
</dbReference>
<feature type="domain" description="Polysaccharide chain length determinant N-terminal" evidence="8">
    <location>
        <begin position="11"/>
        <end position="104"/>
    </location>
</feature>
<comment type="subcellular location">
    <subcellularLocation>
        <location evidence="1">Cell membrane</location>
        <topology evidence="1">Multi-pass membrane protein</topology>
    </subcellularLocation>
</comment>
<dbReference type="PANTHER" id="PTHR32309">
    <property type="entry name" value="TYROSINE-PROTEIN KINASE"/>
    <property type="match status" value="1"/>
</dbReference>
<keyword evidence="3 7" id="KW-0812">Transmembrane</keyword>
<feature type="coiled-coil region" evidence="6">
    <location>
        <begin position="173"/>
        <end position="200"/>
    </location>
</feature>
<evidence type="ECO:0000256" key="2">
    <source>
        <dbReference type="ARBA" id="ARBA00022475"/>
    </source>
</evidence>
<evidence type="ECO:0000256" key="5">
    <source>
        <dbReference type="ARBA" id="ARBA00023136"/>
    </source>
</evidence>
<name>A0A7D3XM94_9BACT</name>
<reference evidence="9 10" key="1">
    <citation type="submission" date="2019-07" db="EMBL/GenBank/DDBJ databases">
        <title>Thalassofilum flectens gen. nov., sp. nov., a novel moderate thermophilic anaerobe from a shallow sea hot spring in Kunashir Island (Russia), representing a new family in the order Bacteroidales, and proposal of Thalassofilacea fam. nov.</title>
        <authorList>
            <person name="Kochetkova T.V."/>
            <person name="Podosokorskaya O.A."/>
            <person name="Novikov A."/>
            <person name="Elcheninov A.G."/>
            <person name="Toshchakov S.V."/>
            <person name="Kublanov I.V."/>
        </authorList>
    </citation>
    <scope>NUCLEOTIDE SEQUENCE [LARGE SCALE GENOMIC DNA]</scope>
    <source>
        <strain evidence="9 10">38-H</strain>
    </source>
</reference>
<evidence type="ECO:0000256" key="6">
    <source>
        <dbReference type="SAM" id="Coils"/>
    </source>
</evidence>
<dbReference type="RefSeq" id="WP_173076383.1">
    <property type="nucleotide sequence ID" value="NZ_CP041345.1"/>
</dbReference>
<accession>A0A7D3XM94</accession>
<dbReference type="InterPro" id="IPR003856">
    <property type="entry name" value="LPS_length_determ_N"/>
</dbReference>